<dbReference type="UniPathway" id="UPA00109">
    <property type="reaction ID" value="UER00180"/>
</dbReference>
<evidence type="ECO:0000256" key="21">
    <source>
        <dbReference type="RuleBase" id="RU362007"/>
    </source>
</evidence>
<feature type="domain" description="Hexokinase N-terminal" evidence="22">
    <location>
        <begin position="1"/>
        <end position="226"/>
    </location>
</feature>
<dbReference type="SUPFAM" id="SSF53067">
    <property type="entry name" value="Actin-like ATPase domain"/>
    <property type="match status" value="2"/>
</dbReference>
<keyword evidence="13" id="KW-0496">Mitochondrion</keyword>
<dbReference type="GO" id="GO:0005829">
    <property type="term" value="C:cytosol"/>
    <property type="evidence" value="ECO:0007669"/>
    <property type="project" value="TreeGrafter"/>
</dbReference>
<dbReference type="KEGG" id="tng:GSTEN00029591G001"/>
<evidence type="ECO:0000256" key="18">
    <source>
        <dbReference type="ARBA" id="ARBA00048160"/>
    </source>
</evidence>
<evidence type="ECO:0000256" key="16">
    <source>
        <dbReference type="ARBA" id="ARBA00044613"/>
    </source>
</evidence>
<comment type="pathway">
    <text evidence="4">Carbohydrate degradation; glycolysis; D-glyceraldehyde 3-phosphate and glycerone phosphate from D-glucose: step 1/4.</text>
</comment>
<dbReference type="GO" id="GO:0004340">
    <property type="term" value="F:glucokinase activity"/>
    <property type="evidence" value="ECO:0007669"/>
    <property type="project" value="TreeGrafter"/>
</dbReference>
<evidence type="ECO:0000256" key="12">
    <source>
        <dbReference type="ARBA" id="ARBA00022840"/>
    </source>
</evidence>
<comment type="catalytic activity">
    <reaction evidence="16">
        <text>a D-hexose + ATP = a D-hexose 6-phosphate + ADP + H(+)</text>
        <dbReference type="Rhea" id="RHEA:22740"/>
        <dbReference type="ChEBI" id="CHEBI:4194"/>
        <dbReference type="ChEBI" id="CHEBI:15378"/>
        <dbReference type="ChEBI" id="CHEBI:30616"/>
        <dbReference type="ChEBI" id="CHEBI:229467"/>
        <dbReference type="ChEBI" id="CHEBI:456216"/>
        <dbReference type="EC" id="2.7.1.1"/>
    </reaction>
    <physiologicalReaction direction="left-to-right" evidence="16">
        <dbReference type="Rhea" id="RHEA:22741"/>
    </physiologicalReaction>
</comment>
<evidence type="ECO:0000256" key="15">
    <source>
        <dbReference type="ARBA" id="ARBA00023242"/>
    </source>
</evidence>
<evidence type="ECO:0000256" key="14">
    <source>
        <dbReference type="ARBA" id="ARBA00023152"/>
    </source>
</evidence>
<keyword evidence="15" id="KW-0539">Nucleus</keyword>
<evidence type="ECO:0000256" key="4">
    <source>
        <dbReference type="ARBA" id="ARBA00004888"/>
    </source>
</evidence>
<organism evidence="24">
    <name type="scientific">Tetraodon nigroviridis</name>
    <name type="common">Spotted green pufferfish</name>
    <name type="synonym">Chelonodon nigroviridis</name>
    <dbReference type="NCBI Taxonomy" id="99883"/>
    <lineage>
        <taxon>Eukaryota</taxon>
        <taxon>Metazoa</taxon>
        <taxon>Chordata</taxon>
        <taxon>Craniata</taxon>
        <taxon>Vertebrata</taxon>
        <taxon>Euteleostomi</taxon>
        <taxon>Actinopterygii</taxon>
        <taxon>Neopterygii</taxon>
        <taxon>Teleostei</taxon>
        <taxon>Neoteleostei</taxon>
        <taxon>Acanthomorphata</taxon>
        <taxon>Eupercaria</taxon>
        <taxon>Tetraodontiformes</taxon>
        <taxon>Tetradontoidea</taxon>
        <taxon>Tetraodontidae</taxon>
        <taxon>Tetraodon</taxon>
    </lineage>
</organism>
<keyword evidence="8" id="KW-0021">Allosteric enzyme</keyword>
<dbReference type="InterPro" id="IPR022673">
    <property type="entry name" value="Hexokinase_C"/>
</dbReference>
<comment type="catalytic activity">
    <reaction evidence="19">
        <text>D-mannose + ATP = D-mannose 6-phosphate + ADP + H(+)</text>
        <dbReference type="Rhea" id="RHEA:11028"/>
        <dbReference type="ChEBI" id="CHEBI:4208"/>
        <dbReference type="ChEBI" id="CHEBI:15378"/>
        <dbReference type="ChEBI" id="CHEBI:30616"/>
        <dbReference type="ChEBI" id="CHEBI:58735"/>
        <dbReference type="ChEBI" id="CHEBI:456216"/>
        <dbReference type="EC" id="2.7.1.1"/>
    </reaction>
    <physiologicalReaction direction="left-to-right" evidence="19">
        <dbReference type="Rhea" id="RHEA:11029"/>
    </physiologicalReaction>
</comment>
<dbReference type="GO" id="GO:0005524">
    <property type="term" value="F:ATP binding"/>
    <property type="evidence" value="ECO:0007669"/>
    <property type="project" value="UniProtKB-UniRule"/>
</dbReference>
<dbReference type="Pfam" id="PF03727">
    <property type="entry name" value="Hexokinase_2"/>
    <property type="match status" value="1"/>
</dbReference>
<dbReference type="AlphaFoldDB" id="Q4RSQ0"/>
<evidence type="ECO:0000256" key="19">
    <source>
        <dbReference type="ARBA" id="ARBA00050361"/>
    </source>
</evidence>
<evidence type="ECO:0000259" key="23">
    <source>
        <dbReference type="Pfam" id="PF03727"/>
    </source>
</evidence>
<dbReference type="PANTHER" id="PTHR19443:SF3">
    <property type="entry name" value="HEXOKINASE-4"/>
    <property type="match status" value="1"/>
</dbReference>
<reference evidence="24" key="2">
    <citation type="submission" date="2004-02" db="EMBL/GenBank/DDBJ databases">
        <authorList>
            <consortium name="Genoscope"/>
            <consortium name="Whitehead Institute Centre for Genome Research"/>
        </authorList>
    </citation>
    <scope>NUCLEOTIDE SEQUENCE</scope>
</reference>
<dbReference type="EMBL" id="CAAE01014999">
    <property type="protein sequence ID" value="CAG08582.1"/>
    <property type="molecule type" value="Genomic_DNA"/>
</dbReference>
<dbReference type="GO" id="GO:0019158">
    <property type="term" value="F:mannokinase activity"/>
    <property type="evidence" value="ECO:0007669"/>
    <property type="project" value="RHEA"/>
</dbReference>
<comment type="catalytic activity">
    <reaction evidence="17">
        <text>D-fructose + ATP = D-fructose 6-phosphate + ADP + H(+)</text>
        <dbReference type="Rhea" id="RHEA:16125"/>
        <dbReference type="ChEBI" id="CHEBI:15378"/>
        <dbReference type="ChEBI" id="CHEBI:30616"/>
        <dbReference type="ChEBI" id="CHEBI:37721"/>
        <dbReference type="ChEBI" id="CHEBI:61527"/>
        <dbReference type="ChEBI" id="CHEBI:456216"/>
        <dbReference type="EC" id="2.7.1.1"/>
    </reaction>
    <physiologicalReaction direction="left-to-right" evidence="17">
        <dbReference type="Rhea" id="RHEA:16126"/>
    </physiologicalReaction>
</comment>
<comment type="catalytic activity">
    <reaction evidence="18">
        <text>D-glucose + ATP = D-glucose 6-phosphate + ADP + H(+)</text>
        <dbReference type="Rhea" id="RHEA:17825"/>
        <dbReference type="ChEBI" id="CHEBI:4167"/>
        <dbReference type="ChEBI" id="CHEBI:15378"/>
        <dbReference type="ChEBI" id="CHEBI:30616"/>
        <dbReference type="ChEBI" id="CHEBI:61548"/>
        <dbReference type="ChEBI" id="CHEBI:456216"/>
        <dbReference type="EC" id="2.7.1.1"/>
    </reaction>
    <physiologicalReaction direction="left-to-right" evidence="18">
        <dbReference type="Rhea" id="RHEA:17826"/>
    </physiologicalReaction>
</comment>
<comment type="similarity">
    <text evidence="6 21">Belongs to the hexokinase family.</text>
</comment>
<dbReference type="InterPro" id="IPR043129">
    <property type="entry name" value="ATPase_NBD"/>
</dbReference>
<dbReference type="GO" id="GO:0005634">
    <property type="term" value="C:nucleus"/>
    <property type="evidence" value="ECO:0007669"/>
    <property type="project" value="UniProtKB-SubCell"/>
</dbReference>
<gene>
    <name evidence="24" type="ORF">GSTENG00029591001</name>
</gene>
<evidence type="ECO:0000256" key="11">
    <source>
        <dbReference type="ARBA" id="ARBA00022777"/>
    </source>
</evidence>
<proteinExistence type="inferred from homology"/>
<evidence type="ECO:0000256" key="7">
    <source>
        <dbReference type="ARBA" id="ARBA00022490"/>
    </source>
</evidence>
<evidence type="ECO:0000256" key="9">
    <source>
        <dbReference type="ARBA" id="ARBA00022679"/>
    </source>
</evidence>
<evidence type="ECO:0000256" key="17">
    <source>
        <dbReference type="ARBA" id="ARBA00047905"/>
    </source>
</evidence>
<evidence type="ECO:0000259" key="22">
    <source>
        <dbReference type="Pfam" id="PF00349"/>
    </source>
</evidence>
<dbReference type="FunFam" id="3.40.367.20:FF:000001">
    <property type="entry name" value="Hexokinase 1"/>
    <property type="match status" value="1"/>
</dbReference>
<dbReference type="GO" id="GO:0005536">
    <property type="term" value="F:D-glucose binding"/>
    <property type="evidence" value="ECO:0007669"/>
    <property type="project" value="InterPro"/>
</dbReference>
<evidence type="ECO:0000256" key="10">
    <source>
        <dbReference type="ARBA" id="ARBA00022741"/>
    </source>
</evidence>
<dbReference type="Gene3D" id="3.30.420.40">
    <property type="match status" value="1"/>
</dbReference>
<evidence type="ECO:0000256" key="20">
    <source>
        <dbReference type="ARBA" id="ARBA00063002"/>
    </source>
</evidence>
<dbReference type="PROSITE" id="PS00378">
    <property type="entry name" value="HEXOKINASE_1"/>
    <property type="match status" value="1"/>
</dbReference>
<name>Q4RSQ0_TETNG</name>
<dbReference type="Gene3D" id="3.40.367.20">
    <property type="match status" value="1"/>
</dbReference>
<dbReference type="GO" id="GO:0008865">
    <property type="term" value="F:fructokinase activity"/>
    <property type="evidence" value="ECO:0007669"/>
    <property type="project" value="TreeGrafter"/>
</dbReference>
<dbReference type="InterPro" id="IPR022672">
    <property type="entry name" value="Hexokinase_N"/>
</dbReference>
<dbReference type="PROSITE" id="PS51748">
    <property type="entry name" value="HEXOKINASE_2"/>
    <property type="match status" value="1"/>
</dbReference>
<keyword evidence="10 21" id="KW-0547">Nucleotide-binding</keyword>
<keyword evidence="12 21" id="KW-0067">ATP-binding</keyword>
<keyword evidence="14 21" id="KW-0324">Glycolysis</keyword>
<evidence type="ECO:0000256" key="8">
    <source>
        <dbReference type="ARBA" id="ARBA00022533"/>
    </source>
</evidence>
<dbReference type="GO" id="GO:0006006">
    <property type="term" value="P:glucose metabolic process"/>
    <property type="evidence" value="ECO:0007669"/>
    <property type="project" value="TreeGrafter"/>
</dbReference>
<dbReference type="InterPro" id="IPR019807">
    <property type="entry name" value="Hexokinase_BS"/>
</dbReference>
<dbReference type="GO" id="GO:0001678">
    <property type="term" value="P:intracellular glucose homeostasis"/>
    <property type="evidence" value="ECO:0007669"/>
    <property type="project" value="InterPro"/>
</dbReference>
<keyword evidence="11 21" id="KW-0418">Kinase</keyword>
<comment type="caution">
    <text evidence="24">The sequence shown here is derived from an EMBL/GenBank/DDBJ whole genome shotgun (WGS) entry which is preliminary data.</text>
</comment>
<feature type="domain" description="Hexokinase C-terminal" evidence="23">
    <location>
        <begin position="246"/>
        <end position="477"/>
    </location>
</feature>
<dbReference type="GO" id="GO:0032024">
    <property type="term" value="P:positive regulation of insulin secretion"/>
    <property type="evidence" value="ECO:0007669"/>
    <property type="project" value="UniProtKB-ARBA"/>
</dbReference>
<keyword evidence="9 21" id="KW-0808">Transferase</keyword>
<comment type="subcellular location">
    <subcellularLocation>
        <location evidence="3">Cytoplasm</location>
    </subcellularLocation>
    <subcellularLocation>
        <location evidence="2">Mitochondrion</location>
    </subcellularLocation>
    <subcellularLocation>
        <location evidence="1">Nucleus</location>
    </subcellularLocation>
</comment>
<dbReference type="PANTHER" id="PTHR19443">
    <property type="entry name" value="HEXOKINASE"/>
    <property type="match status" value="1"/>
</dbReference>
<sequence length="488" mass="54631">QVEQILSEFKLNTEDLSQVMKRMQREMERGLRLDTHEEASVKMLPTYVCSTPKGSEVGDFLALDLGGTNFRVMLVKVGEDEEGSWKVETQKQMYSIPEDAMTGTAQMLFDYIAECMSHFLDHHHMKHKKLPLGFTFSFPVRHEDIDKGILINWTKGFKASGAEGNNVVGLLRDAIKRRGVSFSLLHQSPNCWFVLTGHFNSVPQDFEMDVVAMVNDTVATMISCYYEDRSCEVGMIVGEQTHVQKCVAGTGCNVCYMEEMRTVELVEGEEGRMCVNTEWGAFGDNGELEDFRLEYDRVADEASINPGHQLYEKLISGKYMGELVRLVLMKLVNENLLFNGEASELLKTRGSFDTRFVSQVESDSGDRKQIYNILSSLGVLPSELDCDIVHLVCESVSTRAAHMCGAGLAGVINSMRVRRNQEALVITVGVDGSVYKLHPCFRDRFHKIVRDLTPRCEITFLQSEEGSGRGAALISAVACKMAACMLTQ</sequence>
<dbReference type="UniPathway" id="UPA00242"/>
<feature type="non-terminal residue" evidence="24">
    <location>
        <position position="1"/>
    </location>
</feature>
<dbReference type="EC" id="2.7.1.-" evidence="21"/>
<evidence type="ECO:0000256" key="1">
    <source>
        <dbReference type="ARBA" id="ARBA00004123"/>
    </source>
</evidence>
<evidence type="ECO:0000256" key="2">
    <source>
        <dbReference type="ARBA" id="ARBA00004173"/>
    </source>
</evidence>
<dbReference type="PRINTS" id="PR00475">
    <property type="entry name" value="HEXOKINASE"/>
</dbReference>
<dbReference type="GO" id="GO:0006096">
    <property type="term" value="P:glycolytic process"/>
    <property type="evidence" value="ECO:0007669"/>
    <property type="project" value="UniProtKB-UniPathway"/>
</dbReference>
<evidence type="ECO:0000256" key="13">
    <source>
        <dbReference type="ARBA" id="ARBA00023128"/>
    </source>
</evidence>
<protein>
    <recommendedName>
        <fullName evidence="21">Phosphotransferase</fullName>
        <ecNumber evidence="21">2.7.1.-</ecNumber>
    </recommendedName>
</protein>
<dbReference type="InterPro" id="IPR001312">
    <property type="entry name" value="Hexokinase"/>
</dbReference>
<comment type="subunit">
    <text evidence="20">Monomer. Interacts with MIDN; the interaction occurs preferentially at low glucose levels and results in inhibition of hexokinase activity. Interacts with GCKR; leading to sequestration in the nucleus.</text>
</comment>
<dbReference type="FunFam" id="3.30.420.40:FF:000054">
    <property type="entry name" value="Phosphotransferase"/>
    <property type="match status" value="1"/>
</dbReference>
<evidence type="ECO:0000256" key="6">
    <source>
        <dbReference type="ARBA" id="ARBA00009225"/>
    </source>
</evidence>
<comment type="pathway">
    <text evidence="5">Carbohydrate metabolism; hexose metabolism.</text>
</comment>
<evidence type="ECO:0000313" key="24">
    <source>
        <dbReference type="EMBL" id="CAG08582.1"/>
    </source>
</evidence>
<evidence type="ECO:0000256" key="5">
    <source>
        <dbReference type="ARBA" id="ARBA00005028"/>
    </source>
</evidence>
<dbReference type="GO" id="GO:0005739">
    <property type="term" value="C:mitochondrion"/>
    <property type="evidence" value="ECO:0007669"/>
    <property type="project" value="UniProtKB-SubCell"/>
</dbReference>
<accession>Q4RSQ0</accession>
<dbReference type="OrthoDB" id="419537at2759"/>
<reference evidence="24" key="1">
    <citation type="journal article" date="2004" name="Nature">
        <title>Genome duplication in the teleost fish Tetraodon nigroviridis reveals the early vertebrate proto-karyotype.</title>
        <authorList>
            <person name="Jaillon O."/>
            <person name="Aury J.-M."/>
            <person name="Brunet F."/>
            <person name="Petit J.-L."/>
            <person name="Stange-Thomann N."/>
            <person name="Mauceli E."/>
            <person name="Bouneau L."/>
            <person name="Fischer C."/>
            <person name="Ozouf-Costaz C."/>
            <person name="Bernot A."/>
            <person name="Nicaud S."/>
            <person name="Jaffe D."/>
            <person name="Fisher S."/>
            <person name="Lutfalla G."/>
            <person name="Dossat C."/>
            <person name="Segurens B."/>
            <person name="Dasilva C."/>
            <person name="Salanoubat M."/>
            <person name="Levy M."/>
            <person name="Boudet N."/>
            <person name="Castellano S."/>
            <person name="Anthouard V."/>
            <person name="Jubin C."/>
            <person name="Castelli V."/>
            <person name="Katinka M."/>
            <person name="Vacherie B."/>
            <person name="Biemont C."/>
            <person name="Skalli Z."/>
            <person name="Cattolico L."/>
            <person name="Poulain J."/>
            <person name="De Berardinis V."/>
            <person name="Cruaud C."/>
            <person name="Duprat S."/>
            <person name="Brottier P."/>
            <person name="Coutanceau J.-P."/>
            <person name="Gouzy J."/>
            <person name="Parra G."/>
            <person name="Lardier G."/>
            <person name="Chapple C."/>
            <person name="McKernan K.J."/>
            <person name="McEwan P."/>
            <person name="Bosak S."/>
            <person name="Kellis M."/>
            <person name="Volff J.-N."/>
            <person name="Guigo R."/>
            <person name="Zody M.C."/>
            <person name="Mesirov J."/>
            <person name="Lindblad-Toh K."/>
            <person name="Birren B."/>
            <person name="Nusbaum C."/>
            <person name="Kahn D."/>
            <person name="Robinson-Rechavi M."/>
            <person name="Laudet V."/>
            <person name="Schachter V."/>
            <person name="Quetier F."/>
            <person name="Saurin W."/>
            <person name="Scarpelli C."/>
            <person name="Wincker P."/>
            <person name="Lander E.S."/>
            <person name="Weissenbach J."/>
            <person name="Roest Crollius H."/>
        </authorList>
    </citation>
    <scope>NUCLEOTIDE SEQUENCE [LARGE SCALE GENOMIC DNA]</scope>
</reference>
<evidence type="ECO:0000256" key="3">
    <source>
        <dbReference type="ARBA" id="ARBA00004496"/>
    </source>
</evidence>
<dbReference type="Pfam" id="PF00349">
    <property type="entry name" value="Hexokinase_1"/>
    <property type="match status" value="1"/>
</dbReference>
<keyword evidence="7" id="KW-0963">Cytoplasm</keyword>